<protein>
    <submittedName>
        <fullName evidence="1">DUF885 domain-containing protein</fullName>
    </submittedName>
</protein>
<reference evidence="1 2" key="1">
    <citation type="submission" date="2020-10" db="EMBL/GenBank/DDBJ databases">
        <title>Trueperella pecoris sp. nov. isolated from bovine and porcine specimens.</title>
        <authorList>
            <person name="Schoenecker L."/>
            <person name="Schnydrig P."/>
            <person name="Brodard I."/>
            <person name="Thomann A."/>
            <person name="Hemphill A."/>
            <person name="Rodriguez-Campos S."/>
            <person name="Perreten V."/>
            <person name="Jores J."/>
            <person name="Kittl S."/>
        </authorList>
    </citation>
    <scope>NUCLEOTIDE SEQUENCE [LARGE SCALE GENOMIC DNA]</scope>
    <source>
        <strain evidence="1 2">15A0121</strain>
    </source>
</reference>
<dbReference type="Proteomes" id="UP000595053">
    <property type="component" value="Chromosome"/>
</dbReference>
<sequence length="568" mass="63601">MRPKTTDAAARPTTPIDDLSNRYVANQLARVPELVTALGRGSADEREFFDYSPEGFGQMNDLHVATLRELTRLDPIDDVDRVTKAALTASLESEIDYYERGELGEINVIASPLQGIQEIYDNMAQETAEDWELIAGRLSNTDKALKRWQETLRKRVHSGPPTARKQIELAIAQAEDKASASSPLAELAARGGQAHAELAGLLEQTASSARRAYGELAEFLREEVLPHGAQSEAFGRERYEPRIRETTGARLDLDETYEWGLEELARIVAEQEAIVADMFGEGVSIPEALDRLNANPTYQVHGKDNLKAWMQETSDRALADLDGVHFDIPAPLKKLECMIAPSGTGAIYYTGPSDDFSRGGRMWWSVPEGTDVFHTWQEKTTVYHEGVPGHHLQVGMATYVKDTLNDWRRNLCWNSGHGEGWALYAEGLMAELGYHQDPADYMGVLDSERLRATRVALDIGFHLGKPSPKGYEHISPVWTREVAWQFLQDNVAMDRSFLAFELDRYLGWAGQAPSYKVGHRIWKQLRNDAEARAHARGEVFSLKDWHMSALRIGSVGLDVLRDALAEER</sequence>
<dbReference type="Pfam" id="PF05960">
    <property type="entry name" value="DUF885"/>
    <property type="match status" value="1"/>
</dbReference>
<evidence type="ECO:0000313" key="2">
    <source>
        <dbReference type="Proteomes" id="UP000595053"/>
    </source>
</evidence>
<gene>
    <name evidence="1" type="ORF">INS88_08035</name>
</gene>
<name>A0A7M1QTQ0_9ACTO</name>
<proteinExistence type="predicted"/>
<dbReference type="PANTHER" id="PTHR33361:SF2">
    <property type="entry name" value="DUF885 DOMAIN-CONTAINING PROTEIN"/>
    <property type="match status" value="1"/>
</dbReference>
<dbReference type="RefSeq" id="WP_197550890.1">
    <property type="nucleotide sequence ID" value="NZ_CP063213.1"/>
</dbReference>
<dbReference type="PANTHER" id="PTHR33361">
    <property type="entry name" value="GLR0591 PROTEIN"/>
    <property type="match status" value="1"/>
</dbReference>
<accession>A0A7M1QTQ0</accession>
<dbReference type="EMBL" id="CP063213">
    <property type="protein sequence ID" value="QOR45223.1"/>
    <property type="molecule type" value="Genomic_DNA"/>
</dbReference>
<dbReference type="AlphaFoldDB" id="A0A7M1QTQ0"/>
<evidence type="ECO:0000313" key="1">
    <source>
        <dbReference type="EMBL" id="QOR45223.1"/>
    </source>
</evidence>
<keyword evidence="2" id="KW-1185">Reference proteome</keyword>
<dbReference type="InterPro" id="IPR010281">
    <property type="entry name" value="DUF885"/>
</dbReference>
<organism evidence="1 2">
    <name type="scientific">Trueperella pecoris</name>
    <dbReference type="NCBI Taxonomy" id="2733571"/>
    <lineage>
        <taxon>Bacteria</taxon>
        <taxon>Bacillati</taxon>
        <taxon>Actinomycetota</taxon>
        <taxon>Actinomycetes</taxon>
        <taxon>Actinomycetales</taxon>
        <taxon>Actinomycetaceae</taxon>
        <taxon>Trueperella</taxon>
    </lineage>
</organism>